<evidence type="ECO:0000259" key="10">
    <source>
        <dbReference type="PROSITE" id="PS50893"/>
    </source>
</evidence>
<accession>U3AIM8</accession>
<evidence type="ECO:0000313" key="13">
    <source>
        <dbReference type="Proteomes" id="UP000016566"/>
    </source>
</evidence>
<dbReference type="RefSeq" id="WP_021692761.1">
    <property type="nucleotide sequence ID" value="NZ_BATB01000005.1"/>
</dbReference>
<feature type="transmembrane region" description="Helical" evidence="9">
    <location>
        <begin position="179"/>
        <end position="197"/>
    </location>
</feature>
<proteinExistence type="predicted"/>
<dbReference type="InterPro" id="IPR003439">
    <property type="entry name" value="ABC_transporter-like_ATP-bd"/>
</dbReference>
<dbReference type="InterPro" id="IPR027417">
    <property type="entry name" value="P-loop_NTPase"/>
</dbReference>
<dbReference type="OrthoDB" id="9808328at2"/>
<reference evidence="12" key="1">
    <citation type="journal article" date="2013" name="Genome Announc.">
        <title>Draft Genome Sequence of Loktanella cinnabarina LL-001T, Isolated from Deep-Sea Floor Sediment.</title>
        <authorList>
            <person name="Nishi S."/>
            <person name="Tsubouchi T."/>
            <person name="Takaki Y."/>
            <person name="Koyanagi R."/>
            <person name="Satoh N."/>
            <person name="Maruyama T."/>
            <person name="Hatada Y."/>
        </authorList>
    </citation>
    <scope>NUCLEOTIDE SEQUENCE [LARGE SCALE GENOMIC DNA]</scope>
    <source>
        <strain evidence="12">LL-001</strain>
    </source>
</reference>
<keyword evidence="8 9" id="KW-0472">Membrane</keyword>
<dbReference type="PANTHER" id="PTHR43394">
    <property type="entry name" value="ATP-DEPENDENT PERMEASE MDL1, MITOCHONDRIAL"/>
    <property type="match status" value="1"/>
</dbReference>
<dbReference type="SUPFAM" id="SSF90123">
    <property type="entry name" value="ABC transporter transmembrane region"/>
    <property type="match status" value="1"/>
</dbReference>
<keyword evidence="7 9" id="KW-1133">Transmembrane helix</keyword>
<dbReference type="CDD" id="cd18552">
    <property type="entry name" value="ABC_6TM_MsbA_like"/>
    <property type="match status" value="1"/>
</dbReference>
<dbReference type="EMBL" id="BATB01000005">
    <property type="protein sequence ID" value="GAD54653.1"/>
    <property type="molecule type" value="Genomic_DNA"/>
</dbReference>
<comment type="subcellular location">
    <subcellularLocation>
        <location evidence="1">Cell membrane</location>
        <topology evidence="1">Multi-pass membrane protein</topology>
    </subcellularLocation>
</comment>
<gene>
    <name evidence="12" type="ORF">MBELCI_0705</name>
</gene>
<feature type="transmembrane region" description="Helical" evidence="9">
    <location>
        <begin position="150"/>
        <end position="173"/>
    </location>
</feature>
<keyword evidence="2" id="KW-0813">Transport</keyword>
<evidence type="ECO:0000256" key="5">
    <source>
        <dbReference type="ARBA" id="ARBA00022741"/>
    </source>
</evidence>
<evidence type="ECO:0000256" key="3">
    <source>
        <dbReference type="ARBA" id="ARBA00022475"/>
    </source>
</evidence>
<dbReference type="PROSITE" id="PS50893">
    <property type="entry name" value="ABC_TRANSPORTER_2"/>
    <property type="match status" value="1"/>
</dbReference>
<feature type="transmembrane region" description="Helical" evidence="9">
    <location>
        <begin position="261"/>
        <end position="281"/>
    </location>
</feature>
<feature type="transmembrane region" description="Helical" evidence="9">
    <location>
        <begin position="75"/>
        <end position="93"/>
    </location>
</feature>
<feature type="transmembrane region" description="Helical" evidence="9">
    <location>
        <begin position="38"/>
        <end position="60"/>
    </location>
</feature>
<keyword evidence="3" id="KW-1003">Cell membrane</keyword>
<dbReference type="Pfam" id="PF00664">
    <property type="entry name" value="ABC_membrane"/>
    <property type="match status" value="1"/>
</dbReference>
<dbReference type="InterPro" id="IPR017871">
    <property type="entry name" value="ABC_transporter-like_CS"/>
</dbReference>
<name>U3AIM8_9RHOB</name>
<evidence type="ECO:0000256" key="7">
    <source>
        <dbReference type="ARBA" id="ARBA00022989"/>
    </source>
</evidence>
<dbReference type="AlphaFoldDB" id="U3AIM8"/>
<dbReference type="GO" id="GO:0005886">
    <property type="term" value="C:plasma membrane"/>
    <property type="evidence" value="ECO:0007669"/>
    <property type="project" value="UniProtKB-SubCell"/>
</dbReference>
<dbReference type="InterPro" id="IPR036640">
    <property type="entry name" value="ABC1_TM_sf"/>
</dbReference>
<dbReference type="Proteomes" id="UP000016566">
    <property type="component" value="Unassembled WGS sequence"/>
</dbReference>
<dbReference type="SUPFAM" id="SSF52540">
    <property type="entry name" value="P-loop containing nucleoside triphosphate hydrolases"/>
    <property type="match status" value="1"/>
</dbReference>
<dbReference type="InterPro" id="IPR003593">
    <property type="entry name" value="AAA+_ATPase"/>
</dbReference>
<dbReference type="Gene3D" id="1.20.1560.10">
    <property type="entry name" value="ABC transporter type 1, transmembrane domain"/>
    <property type="match status" value="1"/>
</dbReference>
<dbReference type="GO" id="GO:0016887">
    <property type="term" value="F:ATP hydrolysis activity"/>
    <property type="evidence" value="ECO:0007669"/>
    <property type="project" value="InterPro"/>
</dbReference>
<dbReference type="GO" id="GO:0015421">
    <property type="term" value="F:ABC-type oligopeptide transporter activity"/>
    <property type="evidence" value="ECO:0007669"/>
    <property type="project" value="TreeGrafter"/>
</dbReference>
<keyword evidence="5" id="KW-0547">Nucleotide-binding</keyword>
<dbReference type="InterPro" id="IPR011527">
    <property type="entry name" value="ABC1_TM_dom"/>
</dbReference>
<evidence type="ECO:0000259" key="11">
    <source>
        <dbReference type="PROSITE" id="PS50929"/>
    </source>
</evidence>
<dbReference type="FunFam" id="3.40.50.300:FF:000221">
    <property type="entry name" value="Multidrug ABC transporter ATP-binding protein"/>
    <property type="match status" value="1"/>
</dbReference>
<comment type="caution">
    <text evidence="12">The sequence shown here is derived from an EMBL/GenBank/DDBJ whole genome shotgun (WGS) entry which is preliminary data.</text>
</comment>
<evidence type="ECO:0000313" key="12">
    <source>
        <dbReference type="EMBL" id="GAD54653.1"/>
    </source>
</evidence>
<dbReference type="Pfam" id="PF00005">
    <property type="entry name" value="ABC_tran"/>
    <property type="match status" value="1"/>
</dbReference>
<evidence type="ECO:0000256" key="1">
    <source>
        <dbReference type="ARBA" id="ARBA00004651"/>
    </source>
</evidence>
<feature type="domain" description="ABC transmembrane type-1" evidence="11">
    <location>
        <begin position="40"/>
        <end position="322"/>
    </location>
</feature>
<dbReference type="SMART" id="SM00382">
    <property type="entry name" value="AAA"/>
    <property type="match status" value="1"/>
</dbReference>
<dbReference type="PROSITE" id="PS00211">
    <property type="entry name" value="ABC_TRANSPORTER_1"/>
    <property type="match status" value="1"/>
</dbReference>
<dbReference type="PANTHER" id="PTHR43394:SF1">
    <property type="entry name" value="ATP-BINDING CASSETTE SUB-FAMILY B MEMBER 10, MITOCHONDRIAL"/>
    <property type="match status" value="1"/>
</dbReference>
<dbReference type="GO" id="GO:0005524">
    <property type="term" value="F:ATP binding"/>
    <property type="evidence" value="ECO:0007669"/>
    <property type="project" value="UniProtKB-KW"/>
</dbReference>
<dbReference type="eggNOG" id="COG1132">
    <property type="taxonomic scope" value="Bacteria"/>
</dbReference>
<evidence type="ECO:0000256" key="8">
    <source>
        <dbReference type="ARBA" id="ARBA00023136"/>
    </source>
</evidence>
<evidence type="ECO:0000256" key="6">
    <source>
        <dbReference type="ARBA" id="ARBA00022840"/>
    </source>
</evidence>
<keyword evidence="4 9" id="KW-0812">Transmembrane</keyword>
<sequence>MTATLRPPADADPRPPALDRRGLFLWLWRNYLARHWRWLVVAMILMAIEGGSLGLFASMMKPMFDEVFVAGKTEALWMVGVVVMGVFIVRAVTSLGQRVLMTTIRERSAAALRSDLLGHLMRLDGGWHQAHPPGYLIERVQGDVSAINQVWATLVTGAGRDLTSVIALFAVALSVEWRWTLVALIGIPILVLPSLIAQKYVRRRSRSSREIAARMSTRLDEVFHGIAPIKLNALEGYQSERYGRLVQARVRAEIRAASGQAAIPSMIDIMTGLGFLGVLFYGGAEIIAGDKSVGQFMAFFTAMSLAFEPLRRLGNISGQWQTAAASLERLRAIFDAKPTLTSPATPRSAPTGAPEIRLDDVHLTYGDLPVLRGASFTARAGRTTALVGASGAGKSTVFNLLARLVDPQSGEISIGGVPTRALALDDLRGLISVVTQDALLFDETIRDNILLGRTDVSEARLREALDAAHVSDFLPRLSKGLDSPAGPRGSALSGGQRQRVAIARALLRDTPVLLLDEATSALDTISESVVQQALERLSEGRTTLVIAHRLSTVQGADSIVVMDQGEVVDQGSHAELLARGGLYADLHALQFRDPETG</sequence>
<evidence type="ECO:0000256" key="9">
    <source>
        <dbReference type="SAM" id="Phobius"/>
    </source>
</evidence>
<dbReference type="PROSITE" id="PS50929">
    <property type="entry name" value="ABC_TM1F"/>
    <property type="match status" value="1"/>
</dbReference>
<dbReference type="STRING" id="1337093.MBELCI_0705"/>
<keyword evidence="13" id="KW-1185">Reference proteome</keyword>
<organism evidence="12 13">
    <name type="scientific">Limimaricola cinnabarinus LL-001</name>
    <dbReference type="NCBI Taxonomy" id="1337093"/>
    <lineage>
        <taxon>Bacteria</taxon>
        <taxon>Pseudomonadati</taxon>
        <taxon>Pseudomonadota</taxon>
        <taxon>Alphaproteobacteria</taxon>
        <taxon>Rhodobacterales</taxon>
        <taxon>Paracoccaceae</taxon>
        <taxon>Limimaricola</taxon>
    </lineage>
</organism>
<dbReference type="Gene3D" id="3.40.50.300">
    <property type="entry name" value="P-loop containing nucleotide triphosphate hydrolases"/>
    <property type="match status" value="1"/>
</dbReference>
<dbReference type="InterPro" id="IPR039421">
    <property type="entry name" value="Type_1_exporter"/>
</dbReference>
<evidence type="ECO:0000256" key="4">
    <source>
        <dbReference type="ARBA" id="ARBA00022692"/>
    </source>
</evidence>
<keyword evidence="6 12" id="KW-0067">ATP-binding</keyword>
<feature type="domain" description="ABC transporter" evidence="10">
    <location>
        <begin position="356"/>
        <end position="589"/>
    </location>
</feature>
<evidence type="ECO:0000256" key="2">
    <source>
        <dbReference type="ARBA" id="ARBA00022448"/>
    </source>
</evidence>
<protein>
    <submittedName>
        <fullName evidence="12">Efflux ABC transporter, transmembrane ATP-binding protein</fullName>
    </submittedName>
</protein>